<keyword evidence="2" id="KW-1185">Reference proteome</keyword>
<dbReference type="EMBL" id="SCEB01214399">
    <property type="protein sequence ID" value="RXM35544.1"/>
    <property type="molecule type" value="Genomic_DNA"/>
</dbReference>
<comment type="caution">
    <text evidence="1">The sequence shown here is derived from an EMBL/GenBank/DDBJ whole genome shotgun (WGS) entry which is preliminary data.</text>
</comment>
<dbReference type="Proteomes" id="UP000289886">
    <property type="component" value="Unassembled WGS sequence"/>
</dbReference>
<evidence type="ECO:0000313" key="2">
    <source>
        <dbReference type="Proteomes" id="UP000289886"/>
    </source>
</evidence>
<reference evidence="1 2" key="1">
    <citation type="submission" date="2019-01" db="EMBL/GenBank/DDBJ databases">
        <title>Draft Genome and Complete Hox-Cluster Characterization of the Sterlet Sturgeon (Acipenser ruthenus).</title>
        <authorList>
            <person name="Wei Q."/>
        </authorList>
    </citation>
    <scope>NUCLEOTIDE SEQUENCE [LARGE SCALE GENOMIC DNA]</scope>
    <source>
        <strain evidence="1">WHYD16114868_AA</strain>
        <tissue evidence="1">Blood</tissue>
    </source>
</reference>
<proteinExistence type="predicted"/>
<protein>
    <submittedName>
        <fullName evidence="1">Uncharacterized protein</fullName>
    </submittedName>
</protein>
<name>A0A444UK84_ACIRT</name>
<gene>
    <name evidence="1" type="ORF">EOD39_4043</name>
</gene>
<accession>A0A444UK84</accession>
<dbReference type="AlphaFoldDB" id="A0A444UK84"/>
<evidence type="ECO:0000313" key="1">
    <source>
        <dbReference type="EMBL" id="RXM35544.1"/>
    </source>
</evidence>
<organism evidence="1 2">
    <name type="scientific">Acipenser ruthenus</name>
    <name type="common">Sterlet sturgeon</name>
    <dbReference type="NCBI Taxonomy" id="7906"/>
    <lineage>
        <taxon>Eukaryota</taxon>
        <taxon>Metazoa</taxon>
        <taxon>Chordata</taxon>
        <taxon>Craniata</taxon>
        <taxon>Vertebrata</taxon>
        <taxon>Euteleostomi</taxon>
        <taxon>Actinopterygii</taxon>
        <taxon>Chondrostei</taxon>
        <taxon>Acipenseriformes</taxon>
        <taxon>Acipenseridae</taxon>
        <taxon>Acipenser</taxon>
    </lineage>
</organism>
<sequence>MYLLALDLRDVAAHRKQAILLHCLGTEDQRVFSTLQPTDDSFEAATTALLNHFNSETGQQRASRK</sequence>